<dbReference type="STRING" id="1036612.A0A1L9SYW8"/>
<dbReference type="VEuPathDB" id="FungiDB:ASPSYDRAFT_707830"/>
<dbReference type="OrthoDB" id="4424523at2759"/>
<keyword evidence="1" id="KW-0732">Signal</keyword>
<protein>
    <submittedName>
        <fullName evidence="2">Uncharacterized protein</fullName>
    </submittedName>
</protein>
<evidence type="ECO:0000313" key="2">
    <source>
        <dbReference type="EMBL" id="OJJ52414.1"/>
    </source>
</evidence>
<dbReference type="EMBL" id="KV878602">
    <property type="protein sequence ID" value="OJJ52414.1"/>
    <property type="molecule type" value="Genomic_DNA"/>
</dbReference>
<proteinExistence type="predicted"/>
<dbReference type="Proteomes" id="UP000184356">
    <property type="component" value="Unassembled WGS sequence"/>
</dbReference>
<dbReference type="AlphaFoldDB" id="A0A1L9SYW8"/>
<keyword evidence="3" id="KW-1185">Reference proteome</keyword>
<organism evidence="2 3">
    <name type="scientific">Aspergillus sydowii CBS 593.65</name>
    <dbReference type="NCBI Taxonomy" id="1036612"/>
    <lineage>
        <taxon>Eukaryota</taxon>
        <taxon>Fungi</taxon>
        <taxon>Dikarya</taxon>
        <taxon>Ascomycota</taxon>
        <taxon>Pezizomycotina</taxon>
        <taxon>Eurotiomycetes</taxon>
        <taxon>Eurotiomycetidae</taxon>
        <taxon>Eurotiales</taxon>
        <taxon>Aspergillaceae</taxon>
        <taxon>Aspergillus</taxon>
        <taxon>Aspergillus subgen. Nidulantes</taxon>
    </lineage>
</organism>
<feature type="signal peptide" evidence="1">
    <location>
        <begin position="1"/>
        <end position="23"/>
    </location>
</feature>
<feature type="chain" id="PRO_5012973635" evidence="1">
    <location>
        <begin position="24"/>
        <end position="167"/>
    </location>
</feature>
<evidence type="ECO:0000313" key="3">
    <source>
        <dbReference type="Proteomes" id="UP000184356"/>
    </source>
</evidence>
<sequence length="167" mass="19196">MPPPTSTFLLSILLPLLFTMAICGPVRRLASDLKSFPTSAWGFVIYRTTYTPLSDREFPMVLQTINHHIRTALLAQRADARNSLGDQDPLASSLDIIWPRFKTTIMDDRSRFSVLLSYVRSDFESWLRSQKRDCDNSDHNICLSLRFGQLVPTCRFYMLNLAAMILY</sequence>
<name>A0A1L9SYW8_9EURO</name>
<accession>A0A1L9SYW8</accession>
<evidence type="ECO:0000256" key="1">
    <source>
        <dbReference type="SAM" id="SignalP"/>
    </source>
</evidence>
<dbReference type="GeneID" id="63766608"/>
<gene>
    <name evidence="2" type="ORF">ASPSYDRAFT_707830</name>
</gene>
<dbReference type="RefSeq" id="XP_040696220.1">
    <property type="nucleotide sequence ID" value="XM_040850535.1"/>
</dbReference>
<reference evidence="3" key="1">
    <citation type="journal article" date="2017" name="Genome Biol.">
        <title>Comparative genomics reveals high biological diversity and specific adaptations in the industrially and medically important fungal genus Aspergillus.</title>
        <authorList>
            <person name="de Vries R.P."/>
            <person name="Riley R."/>
            <person name="Wiebenga A."/>
            <person name="Aguilar-Osorio G."/>
            <person name="Amillis S."/>
            <person name="Uchima C.A."/>
            <person name="Anderluh G."/>
            <person name="Asadollahi M."/>
            <person name="Askin M."/>
            <person name="Barry K."/>
            <person name="Battaglia E."/>
            <person name="Bayram O."/>
            <person name="Benocci T."/>
            <person name="Braus-Stromeyer S.A."/>
            <person name="Caldana C."/>
            <person name="Canovas D."/>
            <person name="Cerqueira G.C."/>
            <person name="Chen F."/>
            <person name="Chen W."/>
            <person name="Choi C."/>
            <person name="Clum A."/>
            <person name="Dos Santos R.A."/>
            <person name="Damasio A.R."/>
            <person name="Diallinas G."/>
            <person name="Emri T."/>
            <person name="Fekete E."/>
            <person name="Flipphi M."/>
            <person name="Freyberg S."/>
            <person name="Gallo A."/>
            <person name="Gournas C."/>
            <person name="Habgood R."/>
            <person name="Hainaut M."/>
            <person name="Harispe M.L."/>
            <person name="Henrissat B."/>
            <person name="Hilden K.S."/>
            <person name="Hope R."/>
            <person name="Hossain A."/>
            <person name="Karabika E."/>
            <person name="Karaffa L."/>
            <person name="Karanyi Z."/>
            <person name="Krasevec N."/>
            <person name="Kuo A."/>
            <person name="Kusch H."/>
            <person name="LaButti K."/>
            <person name="Lagendijk E.L."/>
            <person name="Lapidus A."/>
            <person name="Levasseur A."/>
            <person name="Lindquist E."/>
            <person name="Lipzen A."/>
            <person name="Logrieco A.F."/>
            <person name="MacCabe A."/>
            <person name="Maekelae M.R."/>
            <person name="Malavazi I."/>
            <person name="Melin P."/>
            <person name="Meyer V."/>
            <person name="Mielnichuk N."/>
            <person name="Miskei M."/>
            <person name="Molnar A.P."/>
            <person name="Mule G."/>
            <person name="Ngan C.Y."/>
            <person name="Orejas M."/>
            <person name="Orosz E."/>
            <person name="Ouedraogo J.P."/>
            <person name="Overkamp K.M."/>
            <person name="Park H.-S."/>
            <person name="Perrone G."/>
            <person name="Piumi F."/>
            <person name="Punt P.J."/>
            <person name="Ram A.F."/>
            <person name="Ramon A."/>
            <person name="Rauscher S."/>
            <person name="Record E."/>
            <person name="Riano-Pachon D.M."/>
            <person name="Robert V."/>
            <person name="Roehrig J."/>
            <person name="Ruller R."/>
            <person name="Salamov A."/>
            <person name="Salih N.S."/>
            <person name="Samson R.A."/>
            <person name="Sandor E."/>
            <person name="Sanguinetti M."/>
            <person name="Schuetze T."/>
            <person name="Sepcic K."/>
            <person name="Shelest E."/>
            <person name="Sherlock G."/>
            <person name="Sophianopoulou V."/>
            <person name="Squina F.M."/>
            <person name="Sun H."/>
            <person name="Susca A."/>
            <person name="Todd R.B."/>
            <person name="Tsang A."/>
            <person name="Unkles S.E."/>
            <person name="van de Wiele N."/>
            <person name="van Rossen-Uffink D."/>
            <person name="Oliveira J.V."/>
            <person name="Vesth T.C."/>
            <person name="Visser J."/>
            <person name="Yu J.-H."/>
            <person name="Zhou M."/>
            <person name="Andersen M.R."/>
            <person name="Archer D.B."/>
            <person name="Baker S.E."/>
            <person name="Benoit I."/>
            <person name="Brakhage A.A."/>
            <person name="Braus G.H."/>
            <person name="Fischer R."/>
            <person name="Frisvad J.C."/>
            <person name="Goldman G.H."/>
            <person name="Houbraken J."/>
            <person name="Oakley B."/>
            <person name="Pocsi I."/>
            <person name="Scazzocchio C."/>
            <person name="Seiboth B."/>
            <person name="vanKuyk P.A."/>
            <person name="Wortman J."/>
            <person name="Dyer P.S."/>
            <person name="Grigoriev I.V."/>
        </authorList>
    </citation>
    <scope>NUCLEOTIDE SEQUENCE [LARGE SCALE GENOMIC DNA]</scope>
    <source>
        <strain evidence="3">CBS 593.65</strain>
    </source>
</reference>